<dbReference type="GO" id="GO:0003677">
    <property type="term" value="F:DNA binding"/>
    <property type="evidence" value="ECO:0007669"/>
    <property type="project" value="InterPro"/>
</dbReference>
<organism evidence="2 3">
    <name type="scientific">Sinomicrobium weinanense</name>
    <dbReference type="NCBI Taxonomy" id="2842200"/>
    <lineage>
        <taxon>Bacteria</taxon>
        <taxon>Pseudomonadati</taxon>
        <taxon>Bacteroidota</taxon>
        <taxon>Flavobacteriia</taxon>
        <taxon>Flavobacteriales</taxon>
        <taxon>Flavobacteriaceae</taxon>
        <taxon>Sinomicrobium</taxon>
    </lineage>
</organism>
<dbReference type="CDD" id="cd00093">
    <property type="entry name" value="HTH_XRE"/>
    <property type="match status" value="1"/>
</dbReference>
<proteinExistence type="predicted"/>
<dbReference type="Proteomes" id="UP000653730">
    <property type="component" value="Unassembled WGS sequence"/>
</dbReference>
<protein>
    <submittedName>
        <fullName evidence="2">Helix-turn-helix transcriptional regulator</fullName>
    </submittedName>
</protein>
<name>A0A926JVD3_9FLAO</name>
<feature type="domain" description="HTH cro/C1-type" evidence="1">
    <location>
        <begin position="7"/>
        <end position="61"/>
    </location>
</feature>
<dbReference type="RefSeq" id="WP_187966985.1">
    <property type="nucleotide sequence ID" value="NZ_JACVDC010000076.1"/>
</dbReference>
<dbReference type="SMART" id="SM00530">
    <property type="entry name" value="HTH_XRE"/>
    <property type="match status" value="1"/>
</dbReference>
<dbReference type="SUPFAM" id="SSF47413">
    <property type="entry name" value="lambda repressor-like DNA-binding domains"/>
    <property type="match status" value="1"/>
</dbReference>
<dbReference type="PROSITE" id="PS50943">
    <property type="entry name" value="HTH_CROC1"/>
    <property type="match status" value="1"/>
</dbReference>
<keyword evidence="3" id="KW-1185">Reference proteome</keyword>
<evidence type="ECO:0000313" key="3">
    <source>
        <dbReference type="Proteomes" id="UP000653730"/>
    </source>
</evidence>
<gene>
    <name evidence="2" type="ORF">IBL28_17930</name>
</gene>
<evidence type="ECO:0000259" key="1">
    <source>
        <dbReference type="PROSITE" id="PS50943"/>
    </source>
</evidence>
<dbReference type="Gene3D" id="1.10.260.40">
    <property type="entry name" value="lambda repressor-like DNA-binding domains"/>
    <property type="match status" value="1"/>
</dbReference>
<dbReference type="InterPro" id="IPR010982">
    <property type="entry name" value="Lambda_DNA-bd_dom_sf"/>
</dbReference>
<dbReference type="AlphaFoldDB" id="A0A926JVD3"/>
<dbReference type="Pfam" id="PF13443">
    <property type="entry name" value="HTH_26"/>
    <property type="match status" value="1"/>
</dbReference>
<dbReference type="InterPro" id="IPR001387">
    <property type="entry name" value="Cro/C1-type_HTH"/>
</dbReference>
<accession>A0A926JVD3</accession>
<evidence type="ECO:0000313" key="2">
    <source>
        <dbReference type="EMBL" id="MBC9797856.1"/>
    </source>
</evidence>
<dbReference type="EMBL" id="JACVDC010000076">
    <property type="protein sequence ID" value="MBC9797856.1"/>
    <property type="molecule type" value="Genomic_DNA"/>
</dbReference>
<sequence>MSNTNRLDEVFKKRKITNRVVAKYVKRSEGTVSKWRNNKRQPSVHELNKIAELLREDIRNLLHKSDWSESEAPTYSEFKRQLKKDNW</sequence>
<reference evidence="2 3" key="1">
    <citation type="submission" date="2020-09" db="EMBL/GenBank/DDBJ databases">
        <title>Sinomicrobium weinanense sp. nov., a halophilic bacteria isolated from saline-alkali soil.</title>
        <authorList>
            <person name="Wu P."/>
            <person name="Ren H."/>
            <person name="Mei Y."/>
            <person name="Liang Y."/>
            <person name="Chen Z."/>
        </authorList>
    </citation>
    <scope>NUCLEOTIDE SEQUENCE [LARGE SCALE GENOMIC DNA]</scope>
    <source>
        <strain evidence="2 3">FJxs</strain>
    </source>
</reference>
<comment type="caution">
    <text evidence="2">The sequence shown here is derived from an EMBL/GenBank/DDBJ whole genome shotgun (WGS) entry which is preliminary data.</text>
</comment>